<sequence>MQSGSSIIELKETLSCLLSEALGLGSDYLAGVKCFESQQMICSYYPACPEPELTLGIAKHTDPYFLTILLQYSIGGLQVLHQSHWLYVPPLQGALVINMGDFMQHRVLAGRVGPRITIASLFLPIVESKSYGPTKELYLRMTNQHAEKLGSKNMQPVTWLGEVKMVF</sequence>
<keyword evidence="6" id="KW-0223">Dioxygenase</keyword>
<dbReference type="GO" id="GO:0051213">
    <property type="term" value="F:dioxygenase activity"/>
    <property type="evidence" value="ECO:0007669"/>
    <property type="project" value="UniProtKB-KW"/>
</dbReference>
<keyword evidence="3" id="KW-0560">Oxidoreductase</keyword>
<dbReference type="AlphaFoldDB" id="A0AAN8VT99"/>
<accession>A0AAN8VT99</accession>
<dbReference type="EMBL" id="JBAMMX010000005">
    <property type="protein sequence ID" value="KAK6940688.1"/>
    <property type="molecule type" value="Genomic_DNA"/>
</dbReference>
<dbReference type="InterPro" id="IPR005123">
    <property type="entry name" value="Oxoglu/Fe-dep_dioxygenase_dom"/>
</dbReference>
<proteinExistence type="inferred from homology"/>
<dbReference type="GO" id="GO:0046872">
    <property type="term" value="F:metal ion binding"/>
    <property type="evidence" value="ECO:0007669"/>
    <property type="project" value="UniProtKB-KW"/>
</dbReference>
<reference evidence="6 7" key="1">
    <citation type="submission" date="2023-12" db="EMBL/GenBank/DDBJ databases">
        <title>A high-quality genome assembly for Dillenia turbinata (Dilleniales).</title>
        <authorList>
            <person name="Chanderbali A."/>
        </authorList>
    </citation>
    <scope>NUCLEOTIDE SEQUENCE [LARGE SCALE GENOMIC DNA]</scope>
    <source>
        <strain evidence="6">LSX21</strain>
        <tissue evidence="6">Leaf</tissue>
    </source>
</reference>
<organism evidence="6 7">
    <name type="scientific">Dillenia turbinata</name>
    <dbReference type="NCBI Taxonomy" id="194707"/>
    <lineage>
        <taxon>Eukaryota</taxon>
        <taxon>Viridiplantae</taxon>
        <taxon>Streptophyta</taxon>
        <taxon>Embryophyta</taxon>
        <taxon>Tracheophyta</taxon>
        <taxon>Spermatophyta</taxon>
        <taxon>Magnoliopsida</taxon>
        <taxon>eudicotyledons</taxon>
        <taxon>Gunneridae</taxon>
        <taxon>Pentapetalae</taxon>
        <taxon>Dilleniales</taxon>
        <taxon>Dilleniaceae</taxon>
        <taxon>Dillenia</taxon>
    </lineage>
</organism>
<evidence type="ECO:0000256" key="1">
    <source>
        <dbReference type="ARBA" id="ARBA00008056"/>
    </source>
</evidence>
<dbReference type="PROSITE" id="PS51471">
    <property type="entry name" value="FE2OG_OXY"/>
    <property type="match status" value="1"/>
</dbReference>
<evidence type="ECO:0000256" key="3">
    <source>
        <dbReference type="ARBA" id="ARBA00023002"/>
    </source>
</evidence>
<dbReference type="InterPro" id="IPR044861">
    <property type="entry name" value="IPNS-like_FE2OG_OXY"/>
</dbReference>
<comment type="caution">
    <text evidence="6">The sequence shown here is derived from an EMBL/GenBank/DDBJ whole genome shotgun (WGS) entry which is preliminary data.</text>
</comment>
<dbReference type="PANTHER" id="PTHR10209:SF714">
    <property type="entry name" value="1-AMINOCYCLOPROPANE-1-CARBOXYLATE OXIDASE HOMOLOG 11-RELATED"/>
    <property type="match status" value="1"/>
</dbReference>
<protein>
    <submittedName>
        <fullName evidence="6">Isopenicillin N synthase-like, Fe(2+) 2OG dioxygenase domain</fullName>
    </submittedName>
</protein>
<dbReference type="Gene3D" id="2.60.120.330">
    <property type="entry name" value="B-lactam Antibiotic, Isopenicillin N Synthase, Chain"/>
    <property type="match status" value="1"/>
</dbReference>
<keyword evidence="4" id="KW-0408">Iron</keyword>
<name>A0AAN8VT99_9MAGN</name>
<evidence type="ECO:0000256" key="4">
    <source>
        <dbReference type="ARBA" id="ARBA00023004"/>
    </source>
</evidence>
<dbReference type="SUPFAM" id="SSF51197">
    <property type="entry name" value="Clavaminate synthase-like"/>
    <property type="match status" value="1"/>
</dbReference>
<dbReference type="Pfam" id="PF03171">
    <property type="entry name" value="2OG-FeII_Oxy"/>
    <property type="match status" value="1"/>
</dbReference>
<dbReference type="Proteomes" id="UP001370490">
    <property type="component" value="Unassembled WGS sequence"/>
</dbReference>
<feature type="domain" description="Fe2OG dioxygenase" evidence="5">
    <location>
        <begin position="36"/>
        <end position="124"/>
    </location>
</feature>
<gene>
    <name evidence="6" type="ORF">RJ641_030219</name>
</gene>
<evidence type="ECO:0000256" key="2">
    <source>
        <dbReference type="ARBA" id="ARBA00022723"/>
    </source>
</evidence>
<dbReference type="PANTHER" id="PTHR10209">
    <property type="entry name" value="OXIDOREDUCTASE, 2OG-FE II OXYGENASE FAMILY PROTEIN"/>
    <property type="match status" value="1"/>
</dbReference>
<keyword evidence="2" id="KW-0479">Metal-binding</keyword>
<evidence type="ECO:0000259" key="5">
    <source>
        <dbReference type="PROSITE" id="PS51471"/>
    </source>
</evidence>
<comment type="similarity">
    <text evidence="1">Belongs to the iron/ascorbate-dependent oxidoreductase family.</text>
</comment>
<dbReference type="InterPro" id="IPR027443">
    <property type="entry name" value="IPNS-like_sf"/>
</dbReference>
<keyword evidence="7" id="KW-1185">Reference proteome</keyword>
<evidence type="ECO:0000313" key="6">
    <source>
        <dbReference type="EMBL" id="KAK6940688.1"/>
    </source>
</evidence>
<evidence type="ECO:0000313" key="7">
    <source>
        <dbReference type="Proteomes" id="UP001370490"/>
    </source>
</evidence>